<dbReference type="EMBL" id="AFXP01000010">
    <property type="protein sequence ID" value="EHG16131.1"/>
    <property type="molecule type" value="Genomic_DNA"/>
</dbReference>
<evidence type="ECO:0000313" key="2">
    <source>
        <dbReference type="Proteomes" id="UP000004597"/>
    </source>
</evidence>
<sequence length="35" mass="3964">MSRKLLNKQLLLNFTDSGETGIANDMLDNLLTNLR</sequence>
<dbReference type="AlphaFoldDB" id="G6AGU7"/>
<dbReference type="HOGENOM" id="CLU_3366504_0_0_10"/>
<protein>
    <submittedName>
        <fullName evidence="1">Uncharacterized protein</fullName>
    </submittedName>
</protein>
<proteinExistence type="predicted"/>
<accession>G6AGU7</accession>
<gene>
    <name evidence="1" type="ORF">HMPREF9138_01293</name>
</gene>
<reference evidence="1 2" key="1">
    <citation type="submission" date="2011-10" db="EMBL/GenBank/DDBJ databases">
        <title>The Genome Sequence of Prevotella histicola F0411.</title>
        <authorList>
            <consortium name="The Broad Institute Genome Sequencing Platform"/>
            <person name="Earl A."/>
            <person name="Ward D."/>
            <person name="Feldgarden M."/>
            <person name="Gevers D."/>
            <person name="Izard J."/>
            <person name="Ganesan A."/>
            <person name="Blanton J.M."/>
            <person name="Baranova O.V."/>
            <person name="Tanner A.C."/>
            <person name="Mathney J.M.J."/>
            <person name="Dewhirst F.E."/>
            <person name="Young S.K."/>
            <person name="Zeng Q."/>
            <person name="Gargeya S."/>
            <person name="Fitzgerald M."/>
            <person name="Haas B."/>
            <person name="Abouelleil A."/>
            <person name="Alvarado L."/>
            <person name="Arachchi H.M."/>
            <person name="Berlin A."/>
            <person name="Brown A."/>
            <person name="Chapman S.B."/>
            <person name="Chen Z."/>
            <person name="Dunbar C."/>
            <person name="Freedman E."/>
            <person name="Gearin G."/>
            <person name="Gellesch M."/>
            <person name="Goldberg J."/>
            <person name="Griggs A."/>
            <person name="Gujja S."/>
            <person name="Heiman D."/>
            <person name="Howarth C."/>
            <person name="Larson L."/>
            <person name="Lui A."/>
            <person name="MacDonald P.J.P."/>
            <person name="Montmayeur A."/>
            <person name="Murphy C."/>
            <person name="Neiman D."/>
            <person name="Pearson M."/>
            <person name="Priest M."/>
            <person name="Roberts A."/>
            <person name="Saif S."/>
            <person name="Shea T."/>
            <person name="Shenoy N."/>
            <person name="Sisk P."/>
            <person name="Stolte C."/>
            <person name="Sykes S."/>
            <person name="Wortman J."/>
            <person name="Nusbaum C."/>
            <person name="Birren B."/>
        </authorList>
    </citation>
    <scope>NUCLEOTIDE SEQUENCE [LARGE SCALE GENOMIC DNA]</scope>
    <source>
        <strain evidence="1 2">F0411</strain>
    </source>
</reference>
<organism evidence="1 2">
    <name type="scientific">Prevotella histicola F0411</name>
    <dbReference type="NCBI Taxonomy" id="857291"/>
    <lineage>
        <taxon>Bacteria</taxon>
        <taxon>Pseudomonadati</taxon>
        <taxon>Bacteroidota</taxon>
        <taxon>Bacteroidia</taxon>
        <taxon>Bacteroidales</taxon>
        <taxon>Prevotellaceae</taxon>
        <taxon>Prevotella</taxon>
    </lineage>
</organism>
<name>G6AGU7_9BACT</name>
<comment type="caution">
    <text evidence="1">The sequence shown here is derived from an EMBL/GenBank/DDBJ whole genome shotgun (WGS) entry which is preliminary data.</text>
</comment>
<evidence type="ECO:0000313" key="1">
    <source>
        <dbReference type="EMBL" id="EHG16131.1"/>
    </source>
</evidence>
<keyword evidence="2" id="KW-1185">Reference proteome</keyword>
<dbReference type="Proteomes" id="UP000004597">
    <property type="component" value="Unassembled WGS sequence"/>
</dbReference>
<dbReference type="STRING" id="857291.HMPREF9138_01293"/>